<evidence type="ECO:0000313" key="2">
    <source>
        <dbReference type="Proteomes" id="UP000313390"/>
    </source>
</evidence>
<gene>
    <name evidence="1" type="ORF">FIB18_04030</name>
</gene>
<evidence type="ECO:0000313" key="1">
    <source>
        <dbReference type="EMBL" id="TNV14407.1"/>
    </source>
</evidence>
<comment type="caution">
    <text evidence="1">The sequence shown here is derived from an EMBL/GenBank/DDBJ whole genome shotgun (WGS) entry which is preliminary data.</text>
</comment>
<dbReference type="AlphaFoldDB" id="A0A5C5CTB1"/>
<dbReference type="RefSeq" id="WP_140019548.1">
    <property type="nucleotide sequence ID" value="NZ_JACIEX010000002.1"/>
</dbReference>
<dbReference type="OrthoDB" id="8453705at2"/>
<sequence>MSFLPAPRRKTRTPGKTLRAAVLTALHLPDDSGFVGIKAAASARDGLVAITVFRFAMVSLA</sequence>
<organism evidence="1 2">
    <name type="scientific">Brucella pecoris</name>
    <dbReference type="NCBI Taxonomy" id="867683"/>
    <lineage>
        <taxon>Bacteria</taxon>
        <taxon>Pseudomonadati</taxon>
        <taxon>Pseudomonadota</taxon>
        <taxon>Alphaproteobacteria</taxon>
        <taxon>Hyphomicrobiales</taxon>
        <taxon>Brucellaceae</taxon>
        <taxon>Brucella/Ochrobactrum group</taxon>
        <taxon>Brucella</taxon>
    </lineage>
</organism>
<protein>
    <submittedName>
        <fullName evidence="1">Uncharacterized protein</fullName>
    </submittedName>
</protein>
<dbReference type="EMBL" id="VEWK01000002">
    <property type="protein sequence ID" value="TNV14407.1"/>
    <property type="molecule type" value="Genomic_DNA"/>
</dbReference>
<dbReference type="Proteomes" id="UP000313390">
    <property type="component" value="Unassembled WGS sequence"/>
</dbReference>
<proteinExistence type="predicted"/>
<reference evidence="1 2" key="1">
    <citation type="journal article" date="2011" name="Int. J. Syst. Evol. Microbiol.">
        <title>Ochrobactrum pecoris sp. nov., isolated from farm animals.</title>
        <authorList>
            <person name="Kampfer P."/>
            <person name="Huber B."/>
            <person name="Busse H.J."/>
            <person name="Scholz H.C."/>
            <person name="Tomaso H."/>
            <person name="Hotzel H."/>
            <person name="Melzer F."/>
        </authorList>
    </citation>
    <scope>NUCLEOTIDE SEQUENCE [LARGE SCALE GENOMIC DNA]</scope>
    <source>
        <strain evidence="1 2">08RB2639</strain>
    </source>
</reference>
<accession>A0A5C5CTB1</accession>
<name>A0A5C5CTB1_9HYPH</name>